<keyword evidence="4 5" id="KW-0408">Iron</keyword>
<keyword evidence="3" id="KW-0560">Oxidoreductase</keyword>
<dbReference type="InterPro" id="IPR003819">
    <property type="entry name" value="TauD/TfdA-like"/>
</dbReference>
<dbReference type="AlphaFoldDB" id="A0A856QW31"/>
<gene>
    <name evidence="7" type="ORF">E4T21_12970</name>
</gene>
<evidence type="ECO:0000256" key="5">
    <source>
        <dbReference type="PIRSR" id="PIRSR019543-2"/>
    </source>
</evidence>
<protein>
    <submittedName>
        <fullName evidence="7">TauD/TfdA family dioxygenase</fullName>
    </submittedName>
</protein>
<evidence type="ECO:0000259" key="6">
    <source>
        <dbReference type="Pfam" id="PF02668"/>
    </source>
</evidence>
<accession>A0A856QW31</accession>
<evidence type="ECO:0000313" key="7">
    <source>
        <dbReference type="EMBL" id="QEM84085.2"/>
    </source>
</evidence>
<dbReference type="InterPro" id="IPR042098">
    <property type="entry name" value="TauD-like_sf"/>
</dbReference>
<feature type="binding site" evidence="5">
    <location>
        <position position="301"/>
    </location>
    <ligand>
        <name>Fe cation</name>
        <dbReference type="ChEBI" id="CHEBI:24875"/>
    </ligand>
</feature>
<dbReference type="Pfam" id="PF02668">
    <property type="entry name" value="TauD"/>
    <property type="match status" value="1"/>
</dbReference>
<dbReference type="GO" id="GO:0016706">
    <property type="term" value="F:2-oxoglutarate-dependent dioxygenase activity"/>
    <property type="evidence" value="ECO:0007669"/>
    <property type="project" value="UniProtKB-ARBA"/>
</dbReference>
<name>A0A856QW31_9GAMM</name>
<keyword evidence="8" id="KW-1185">Reference proteome</keyword>
<dbReference type="Gene3D" id="3.60.130.10">
    <property type="entry name" value="Clavaminate synthase-like"/>
    <property type="match status" value="1"/>
</dbReference>
<keyword evidence="7" id="KW-0223">Dioxygenase</keyword>
<dbReference type="SUPFAM" id="SSF51197">
    <property type="entry name" value="Clavaminate synthase-like"/>
    <property type="match status" value="1"/>
</dbReference>
<dbReference type="InterPro" id="IPR014503">
    <property type="entry name" value="Clavaminate_syn-like"/>
</dbReference>
<evidence type="ECO:0000256" key="2">
    <source>
        <dbReference type="ARBA" id="ARBA00022723"/>
    </source>
</evidence>
<dbReference type="GO" id="GO:0005506">
    <property type="term" value="F:iron ion binding"/>
    <property type="evidence" value="ECO:0007669"/>
    <property type="project" value="InterPro"/>
</dbReference>
<evidence type="ECO:0000256" key="1">
    <source>
        <dbReference type="ARBA" id="ARBA00008425"/>
    </source>
</evidence>
<organism evidence="7 8">
    <name type="scientific">Halomonas binhaiensis</name>
    <dbReference type="NCBI Taxonomy" id="2562282"/>
    <lineage>
        <taxon>Bacteria</taxon>
        <taxon>Pseudomonadati</taxon>
        <taxon>Pseudomonadota</taxon>
        <taxon>Gammaproteobacteria</taxon>
        <taxon>Oceanospirillales</taxon>
        <taxon>Halomonadaceae</taxon>
        <taxon>Halomonas</taxon>
    </lineage>
</organism>
<proteinExistence type="inferred from homology"/>
<evidence type="ECO:0000313" key="8">
    <source>
        <dbReference type="Proteomes" id="UP000324285"/>
    </source>
</evidence>
<dbReference type="KEGG" id="hbh:E4T21_12970"/>
<evidence type="ECO:0000256" key="4">
    <source>
        <dbReference type="ARBA" id="ARBA00023004"/>
    </source>
</evidence>
<evidence type="ECO:0000256" key="3">
    <source>
        <dbReference type="ARBA" id="ARBA00023002"/>
    </source>
</evidence>
<dbReference type="PIRSF" id="PIRSF019543">
    <property type="entry name" value="Clavaminate_syn"/>
    <property type="match status" value="1"/>
</dbReference>
<comment type="similarity">
    <text evidence="1">Belongs to the clavaminate synthase family.</text>
</comment>
<reference evidence="7" key="1">
    <citation type="submission" date="2021-02" db="EMBL/GenBank/DDBJ databases">
        <title>Strain Y2R2, a novel species of the genus Halomonas.</title>
        <authorList>
            <person name="Huang H."/>
        </authorList>
    </citation>
    <scope>NUCLEOTIDE SEQUENCE</scope>
    <source>
        <strain evidence="7">Y2R2</strain>
    </source>
</reference>
<dbReference type="Proteomes" id="UP000324285">
    <property type="component" value="Chromosome"/>
</dbReference>
<feature type="domain" description="TauD/TfdA-like" evidence="6">
    <location>
        <begin position="246"/>
        <end position="320"/>
    </location>
</feature>
<sequence>MGMLQMHKEFAGEDLPVSECHISYQSSAVIREHFSQLALQNDREWLDASEWLGAQLAYALSPDVVGTIRSFGKNAQQSALVIRGLPIDHHLPPTPYKGYESPESSPLANAIHIGLYHLAGLRPVAYQNENGGQLFRHVVPASGGRGQRSSHGSKLTFGFHVDNPDLPLTPEPLGDCSACPEFLSLLAMRSDLKVRSSIALLDKVLGDLNANVISHLCESEFLISRPDSFAEGKKTCLPLLVFCDAGVAFCRYDKENTAPLTSRAAAALLMFEAALERVENQIATVFLPGDLLIIRNQRTLHRREGYQPRDDGADRWLIRLFGMQSWARLKSVSKEKSHIGLD</sequence>
<dbReference type="EMBL" id="CP038437">
    <property type="protein sequence ID" value="QEM84085.2"/>
    <property type="molecule type" value="Genomic_DNA"/>
</dbReference>
<keyword evidence="2 5" id="KW-0479">Metal-binding</keyword>
<dbReference type="RefSeq" id="WP_205423388.1">
    <property type="nucleotide sequence ID" value="NZ_CP038437.2"/>
</dbReference>